<dbReference type="Proteomes" id="UP000602510">
    <property type="component" value="Unassembled WGS sequence"/>
</dbReference>
<dbReference type="EMBL" id="WSZM01000333">
    <property type="protein sequence ID" value="KAF4034976.1"/>
    <property type="molecule type" value="Genomic_DNA"/>
</dbReference>
<evidence type="ECO:0008006" key="4">
    <source>
        <dbReference type="Google" id="ProtNLM"/>
    </source>
</evidence>
<keyword evidence="1" id="KW-0812">Transmembrane</keyword>
<evidence type="ECO:0000313" key="2">
    <source>
        <dbReference type="EMBL" id="KAF4034976.1"/>
    </source>
</evidence>
<keyword evidence="3" id="KW-1185">Reference proteome</keyword>
<feature type="transmembrane region" description="Helical" evidence="1">
    <location>
        <begin position="83"/>
        <end position="100"/>
    </location>
</feature>
<sequence length="172" mass="18826">MAGVNSGIQPLRYAAQILHDVHGKIRDAAAEKVSGDAPGAGNESGPDPGDTFRHLFHFCKAAAWGIYHHDRDLHHVHPTTRPVATYITIMAVTTTLALLLKKALAFLLLVTSNFGNGTVIGIARTLRLERGTFIRDLQTILTPTIATRALVRTASQSHIIIRRSRTRSRSTF</sequence>
<evidence type="ECO:0000313" key="3">
    <source>
        <dbReference type="Proteomes" id="UP000602510"/>
    </source>
</evidence>
<feature type="transmembrane region" description="Helical" evidence="1">
    <location>
        <begin position="106"/>
        <end position="126"/>
    </location>
</feature>
<proteinExistence type="predicted"/>
<name>A0A833T7E3_PHYIN</name>
<keyword evidence="1" id="KW-1133">Transmembrane helix</keyword>
<evidence type="ECO:0000256" key="1">
    <source>
        <dbReference type="SAM" id="Phobius"/>
    </source>
</evidence>
<keyword evidence="1" id="KW-0472">Membrane</keyword>
<comment type="caution">
    <text evidence="2">The sequence shown here is derived from an EMBL/GenBank/DDBJ whole genome shotgun (WGS) entry which is preliminary data.</text>
</comment>
<dbReference type="AlphaFoldDB" id="A0A833T7E3"/>
<organism evidence="2 3">
    <name type="scientific">Phytophthora infestans</name>
    <name type="common">Potato late blight agent</name>
    <name type="synonym">Botrytis infestans</name>
    <dbReference type="NCBI Taxonomy" id="4787"/>
    <lineage>
        <taxon>Eukaryota</taxon>
        <taxon>Sar</taxon>
        <taxon>Stramenopiles</taxon>
        <taxon>Oomycota</taxon>
        <taxon>Peronosporomycetes</taxon>
        <taxon>Peronosporales</taxon>
        <taxon>Peronosporaceae</taxon>
        <taxon>Phytophthora</taxon>
    </lineage>
</organism>
<reference evidence="2" key="1">
    <citation type="submission" date="2020-04" db="EMBL/GenBank/DDBJ databases">
        <title>Hybrid Assembly of Korean Phytophthora infestans isolates.</title>
        <authorList>
            <person name="Prokchorchik M."/>
            <person name="Lee Y."/>
            <person name="Seo J."/>
            <person name="Cho J.-H."/>
            <person name="Park Y.-E."/>
            <person name="Jang D.-C."/>
            <person name="Im J.-S."/>
            <person name="Choi J.-G."/>
            <person name="Park H.-J."/>
            <person name="Lee G.-B."/>
            <person name="Lee Y.-G."/>
            <person name="Hong S.-Y."/>
            <person name="Cho K."/>
            <person name="Sohn K.H."/>
        </authorList>
    </citation>
    <scope>NUCLEOTIDE SEQUENCE</scope>
    <source>
        <strain evidence="2">KR_1_A1</strain>
    </source>
</reference>
<gene>
    <name evidence="2" type="ORF">GN244_ATG12992</name>
</gene>
<protein>
    <recommendedName>
        <fullName evidence="4">Transmembrane protein</fullName>
    </recommendedName>
</protein>
<accession>A0A833T7E3</accession>